<dbReference type="AlphaFoldDB" id="A0A3S0Q710"/>
<gene>
    <name evidence="1" type="ORF">EJ377_00940</name>
</gene>
<protein>
    <submittedName>
        <fullName evidence="1">Uncharacterized protein</fullName>
    </submittedName>
</protein>
<evidence type="ECO:0000313" key="2">
    <source>
        <dbReference type="Proteomes" id="UP000276953"/>
    </source>
</evidence>
<name>A0A3S0Q710_9FLAO</name>
<proteinExistence type="predicted"/>
<dbReference type="Proteomes" id="UP000276953">
    <property type="component" value="Unassembled WGS sequence"/>
</dbReference>
<sequence length="107" mass="13322">MNKRLKNDDLLFFKVLEVEFFENYYDLKKWDIESRTNLAEGDLSEIEEWTKLDFKNFYLKRFAELTTSEDKLRKISMEKYKDAFENERDFQFFPTLYDWKVKKILIF</sequence>
<evidence type="ECO:0000313" key="1">
    <source>
        <dbReference type="EMBL" id="RTZ49296.1"/>
    </source>
</evidence>
<organism evidence="1 2">
    <name type="scientific">Chryseobacterium arthrosphaerae</name>
    <dbReference type="NCBI Taxonomy" id="651561"/>
    <lineage>
        <taxon>Bacteria</taxon>
        <taxon>Pseudomonadati</taxon>
        <taxon>Bacteroidota</taxon>
        <taxon>Flavobacteriia</taxon>
        <taxon>Flavobacteriales</taxon>
        <taxon>Weeksellaceae</taxon>
        <taxon>Chryseobacterium group</taxon>
        <taxon>Chryseobacterium</taxon>
    </lineage>
</organism>
<dbReference type="EMBL" id="RYFC01000001">
    <property type="protein sequence ID" value="RTZ49296.1"/>
    <property type="molecule type" value="Genomic_DNA"/>
</dbReference>
<reference evidence="1 2" key="1">
    <citation type="submission" date="2018-12" db="EMBL/GenBank/DDBJ databases">
        <title>Draft Genome Sequence of Chryseobacterium arthrosphaerae strain ED882-96 Isolated from the Blood of a Patient with Liver Cirrhosis in Taiwan.</title>
        <authorList>
            <person name="Lin J.-N."/>
            <person name="Lai C.-H."/>
            <person name="Yang C.-H."/>
            <person name="Huang Y.-H."/>
        </authorList>
    </citation>
    <scope>NUCLEOTIDE SEQUENCE [LARGE SCALE GENOMIC DNA]</scope>
    <source>
        <strain evidence="1 2">ED882-96</strain>
    </source>
</reference>
<comment type="caution">
    <text evidence="1">The sequence shown here is derived from an EMBL/GenBank/DDBJ whole genome shotgun (WGS) entry which is preliminary data.</text>
</comment>
<accession>A0A3S0Q710</accession>